<comment type="caution">
    <text evidence="1">The sequence shown here is derived from an EMBL/GenBank/DDBJ whole genome shotgun (WGS) entry which is preliminary data.</text>
</comment>
<proteinExistence type="predicted"/>
<reference evidence="1 2" key="1">
    <citation type="submission" date="2020-08" db="EMBL/GenBank/DDBJ databases">
        <title>Genomic Encyclopedia of Type Strains, Phase IV (KMG-IV): sequencing the most valuable type-strain genomes for metagenomic binning, comparative biology and taxonomic classification.</title>
        <authorList>
            <person name="Goeker M."/>
        </authorList>
    </citation>
    <scope>NUCLEOTIDE SEQUENCE [LARGE SCALE GENOMIC DNA]</scope>
    <source>
        <strain evidence="1 2">DSM 22198</strain>
    </source>
</reference>
<gene>
    <name evidence="1" type="ORF">FHS74_002634</name>
</gene>
<dbReference type="EMBL" id="JACIIZ010000006">
    <property type="protein sequence ID" value="MBB6252074.1"/>
    <property type="molecule type" value="Genomic_DNA"/>
</dbReference>
<sequence>MATTIPSLRVLLTLAGNYCTGPGGGALLLAQLDWLVLRLTTRALPQPRWRRTWRAPHAEVSIGN</sequence>
<keyword evidence="2" id="KW-1185">Reference proteome</keyword>
<name>A0A7X0EF30_9PROT</name>
<protein>
    <submittedName>
        <fullName evidence="1">Uncharacterized protein</fullName>
    </submittedName>
</protein>
<dbReference type="RefSeq" id="WP_184801050.1">
    <property type="nucleotide sequence ID" value="NZ_JACIIZ010000006.1"/>
</dbReference>
<evidence type="ECO:0000313" key="2">
    <source>
        <dbReference type="Proteomes" id="UP000539175"/>
    </source>
</evidence>
<accession>A0A7X0EF30</accession>
<evidence type="ECO:0000313" key="1">
    <source>
        <dbReference type="EMBL" id="MBB6252074.1"/>
    </source>
</evidence>
<dbReference type="Proteomes" id="UP000539175">
    <property type="component" value="Unassembled WGS sequence"/>
</dbReference>
<organism evidence="1 2">
    <name type="scientific">Nitrospirillum iridis</name>
    <dbReference type="NCBI Taxonomy" id="765888"/>
    <lineage>
        <taxon>Bacteria</taxon>
        <taxon>Pseudomonadati</taxon>
        <taxon>Pseudomonadota</taxon>
        <taxon>Alphaproteobacteria</taxon>
        <taxon>Rhodospirillales</taxon>
        <taxon>Azospirillaceae</taxon>
        <taxon>Nitrospirillum</taxon>
    </lineage>
</organism>
<dbReference type="AlphaFoldDB" id="A0A7X0EF30"/>